<feature type="domain" description="DUF2249" evidence="1">
    <location>
        <begin position="107"/>
        <end position="173"/>
    </location>
</feature>
<proteinExistence type="predicted"/>
<feature type="domain" description="DUF2249" evidence="1">
    <location>
        <begin position="7"/>
        <end position="74"/>
    </location>
</feature>
<dbReference type="InterPro" id="IPR036868">
    <property type="entry name" value="TusA-like_sf"/>
</dbReference>
<evidence type="ECO:0000313" key="2">
    <source>
        <dbReference type="EMBL" id="MCZ8548017.1"/>
    </source>
</evidence>
<evidence type="ECO:0000313" key="3">
    <source>
        <dbReference type="Proteomes" id="UP001152178"/>
    </source>
</evidence>
<name>A0ABT4R2F1_9HYPH</name>
<organism evidence="2 3">
    <name type="scientific">Mesorhizobium qingshengii</name>
    <dbReference type="NCBI Taxonomy" id="1165689"/>
    <lineage>
        <taxon>Bacteria</taxon>
        <taxon>Pseudomonadati</taxon>
        <taxon>Pseudomonadota</taxon>
        <taxon>Alphaproteobacteria</taxon>
        <taxon>Hyphomicrobiales</taxon>
        <taxon>Phyllobacteriaceae</taxon>
        <taxon>Mesorhizobium</taxon>
    </lineage>
</organism>
<keyword evidence="3" id="KW-1185">Reference proteome</keyword>
<dbReference type="Proteomes" id="UP001152178">
    <property type="component" value="Unassembled WGS sequence"/>
</dbReference>
<dbReference type="InterPro" id="IPR018720">
    <property type="entry name" value="DUF2249"/>
</dbReference>
<dbReference type="CDD" id="cd00291">
    <property type="entry name" value="SirA_YedF_YeeD"/>
    <property type="match status" value="1"/>
</dbReference>
<evidence type="ECO:0000259" key="1">
    <source>
        <dbReference type="Pfam" id="PF10006"/>
    </source>
</evidence>
<dbReference type="Pfam" id="PF10006">
    <property type="entry name" value="DUF2249"/>
    <property type="match status" value="2"/>
</dbReference>
<accession>A0ABT4R2F1</accession>
<reference evidence="2" key="1">
    <citation type="submission" date="2022-11" db="EMBL/GenBank/DDBJ databases">
        <authorList>
            <person name="Coimbra C."/>
        </authorList>
    </citation>
    <scope>NUCLEOTIDE SEQUENCE</scope>
    <source>
        <strain evidence="2">Jales19</strain>
    </source>
</reference>
<gene>
    <name evidence="2" type="ORF">OOJ09_27900</name>
</gene>
<dbReference type="EMBL" id="JAPFQA010000020">
    <property type="protein sequence ID" value="MCZ8548017.1"/>
    <property type="molecule type" value="Genomic_DNA"/>
</dbReference>
<dbReference type="RefSeq" id="WP_269908280.1">
    <property type="nucleotide sequence ID" value="NZ_JAPFQA010000020.1"/>
</dbReference>
<dbReference type="Gene3D" id="3.30.110.40">
    <property type="entry name" value="TusA-like domain"/>
    <property type="match status" value="1"/>
</dbReference>
<protein>
    <submittedName>
        <fullName evidence="2">DUF2249 domain-containing protein</fullName>
    </submittedName>
</protein>
<comment type="caution">
    <text evidence="2">The sequence shown here is derived from an EMBL/GenBank/DDBJ whole genome shotgun (WGS) entry which is preliminary data.</text>
</comment>
<sequence>MTLPYYEVDVRPILREGGEPFSAIMEAVDALAPGQSLRLLATFKPIPLFQVLGNRGFEPAAREIGNGDWEVIFTPAGQQPDPGAAEPAPAVDGAITTGEIWPAPVVELDNRDLEPPEPMVRTLQAVEALSPGQTLAALLPREPIFLFEELQARGHLWRGAFEPDGHYRVVIRRG</sequence>
<dbReference type="SUPFAM" id="SSF64307">
    <property type="entry name" value="SirA-like"/>
    <property type="match status" value="1"/>
</dbReference>